<proteinExistence type="predicted"/>
<dbReference type="EMBL" id="OANU01000113">
    <property type="protein sequence ID" value="SNX50273.1"/>
    <property type="molecule type" value="Genomic_DNA"/>
</dbReference>
<organism evidence="2 3">
    <name type="scientific">Vibrio thalassae</name>
    <dbReference type="NCBI Taxonomy" id="1243014"/>
    <lineage>
        <taxon>Bacteria</taxon>
        <taxon>Pseudomonadati</taxon>
        <taxon>Pseudomonadota</taxon>
        <taxon>Gammaproteobacteria</taxon>
        <taxon>Vibrionales</taxon>
        <taxon>Vibrionaceae</taxon>
        <taxon>Vibrio</taxon>
    </lineage>
</organism>
<dbReference type="PROSITE" id="PS51257">
    <property type="entry name" value="PROKAR_LIPOPROTEIN"/>
    <property type="match status" value="1"/>
</dbReference>
<dbReference type="AlphaFoldDB" id="A0A240EPT6"/>
<sequence length="100" mass="11581">MLYNKNRNRTNMVKVISIVATLIILSGCASYNEFASETQLYNHNVEARNYCKQINDSQQYYQCFDKFLLKSPTVTLNQFYNAQRSLDKAKKQSEALQPTA</sequence>
<gene>
    <name evidence="2" type="ORF">VTH8203_03928</name>
</gene>
<protein>
    <recommendedName>
        <fullName evidence="4">Lipoprotein</fullName>
    </recommendedName>
</protein>
<feature type="chain" id="PRO_5013371791" description="Lipoprotein" evidence="1">
    <location>
        <begin position="32"/>
        <end position="100"/>
    </location>
</feature>
<evidence type="ECO:0000313" key="3">
    <source>
        <dbReference type="Proteomes" id="UP000219336"/>
    </source>
</evidence>
<reference evidence="3" key="1">
    <citation type="submission" date="2016-06" db="EMBL/GenBank/DDBJ databases">
        <authorList>
            <person name="Rodrigo-Torres L."/>
            <person name="Arahal R.D."/>
            <person name="Lucena T."/>
        </authorList>
    </citation>
    <scope>NUCLEOTIDE SEQUENCE [LARGE SCALE GENOMIC DNA]</scope>
    <source>
        <strain evidence="3">CECT8203</strain>
    </source>
</reference>
<keyword evidence="3" id="KW-1185">Reference proteome</keyword>
<keyword evidence="1" id="KW-0732">Signal</keyword>
<evidence type="ECO:0000313" key="2">
    <source>
        <dbReference type="EMBL" id="SNX50273.1"/>
    </source>
</evidence>
<dbReference type="Proteomes" id="UP000219336">
    <property type="component" value="Unassembled WGS sequence"/>
</dbReference>
<accession>A0A240EPT6</accession>
<evidence type="ECO:0000256" key="1">
    <source>
        <dbReference type="SAM" id="SignalP"/>
    </source>
</evidence>
<name>A0A240EPT6_9VIBR</name>
<feature type="signal peptide" evidence="1">
    <location>
        <begin position="1"/>
        <end position="31"/>
    </location>
</feature>
<evidence type="ECO:0008006" key="4">
    <source>
        <dbReference type="Google" id="ProtNLM"/>
    </source>
</evidence>